<proteinExistence type="predicted"/>
<sequence>MDVFITPVTALASGPQPALGPLGLQANSSIANSPHWPSLASFEVRRVFVRSTGCATPSRKSEYRHTHRDLFMLQLDMPIPRVLSSRHDEA</sequence>
<dbReference type="AlphaFoldDB" id="A0A4C1Y9K9"/>
<evidence type="ECO:0000313" key="2">
    <source>
        <dbReference type="Proteomes" id="UP000299102"/>
    </source>
</evidence>
<accession>A0A4C1Y9K9</accession>
<protein>
    <submittedName>
        <fullName evidence="1">Uncharacterized protein</fullName>
    </submittedName>
</protein>
<dbReference type="EMBL" id="BGZK01001103">
    <property type="protein sequence ID" value="GBP71299.1"/>
    <property type="molecule type" value="Genomic_DNA"/>
</dbReference>
<organism evidence="1 2">
    <name type="scientific">Eumeta variegata</name>
    <name type="common">Bagworm moth</name>
    <name type="synonym">Eumeta japonica</name>
    <dbReference type="NCBI Taxonomy" id="151549"/>
    <lineage>
        <taxon>Eukaryota</taxon>
        <taxon>Metazoa</taxon>
        <taxon>Ecdysozoa</taxon>
        <taxon>Arthropoda</taxon>
        <taxon>Hexapoda</taxon>
        <taxon>Insecta</taxon>
        <taxon>Pterygota</taxon>
        <taxon>Neoptera</taxon>
        <taxon>Endopterygota</taxon>
        <taxon>Lepidoptera</taxon>
        <taxon>Glossata</taxon>
        <taxon>Ditrysia</taxon>
        <taxon>Tineoidea</taxon>
        <taxon>Psychidae</taxon>
        <taxon>Oiketicinae</taxon>
        <taxon>Eumeta</taxon>
    </lineage>
</organism>
<gene>
    <name evidence="1" type="ORF">EVAR_60865_1</name>
</gene>
<comment type="caution">
    <text evidence="1">The sequence shown here is derived from an EMBL/GenBank/DDBJ whole genome shotgun (WGS) entry which is preliminary data.</text>
</comment>
<keyword evidence="2" id="KW-1185">Reference proteome</keyword>
<evidence type="ECO:0000313" key="1">
    <source>
        <dbReference type="EMBL" id="GBP71299.1"/>
    </source>
</evidence>
<reference evidence="1 2" key="1">
    <citation type="journal article" date="2019" name="Commun. Biol.">
        <title>The bagworm genome reveals a unique fibroin gene that provides high tensile strength.</title>
        <authorList>
            <person name="Kono N."/>
            <person name="Nakamura H."/>
            <person name="Ohtoshi R."/>
            <person name="Tomita M."/>
            <person name="Numata K."/>
            <person name="Arakawa K."/>
        </authorList>
    </citation>
    <scope>NUCLEOTIDE SEQUENCE [LARGE SCALE GENOMIC DNA]</scope>
</reference>
<name>A0A4C1Y9K9_EUMVA</name>
<dbReference type="Proteomes" id="UP000299102">
    <property type="component" value="Unassembled WGS sequence"/>
</dbReference>